<proteinExistence type="predicted"/>
<dbReference type="AlphaFoldDB" id="A0A4U7B1V0"/>
<protein>
    <submittedName>
        <fullName evidence="1">Uncharacterized protein</fullName>
    </submittedName>
</protein>
<gene>
    <name evidence="1" type="ORF">C1H76_5677</name>
</gene>
<organism evidence="1 2">
    <name type="scientific">Elsinoe australis</name>
    <dbReference type="NCBI Taxonomy" id="40998"/>
    <lineage>
        <taxon>Eukaryota</taxon>
        <taxon>Fungi</taxon>
        <taxon>Dikarya</taxon>
        <taxon>Ascomycota</taxon>
        <taxon>Pezizomycotina</taxon>
        <taxon>Dothideomycetes</taxon>
        <taxon>Dothideomycetidae</taxon>
        <taxon>Myriangiales</taxon>
        <taxon>Elsinoaceae</taxon>
        <taxon>Elsinoe</taxon>
    </lineage>
</organism>
<evidence type="ECO:0000313" key="1">
    <source>
        <dbReference type="EMBL" id="TKX22044.1"/>
    </source>
</evidence>
<accession>A0A4U7B1V0</accession>
<reference evidence="1 2" key="1">
    <citation type="submission" date="2018-02" db="EMBL/GenBank/DDBJ databases">
        <title>Draft genome sequences of Elsinoe sp., causing black scab on jojoba.</title>
        <authorList>
            <person name="Stodart B."/>
            <person name="Jeffress S."/>
            <person name="Ash G."/>
            <person name="Arun Chinnappa K."/>
        </authorList>
    </citation>
    <scope>NUCLEOTIDE SEQUENCE [LARGE SCALE GENOMIC DNA]</scope>
    <source>
        <strain evidence="1 2">Hillstone_2</strain>
    </source>
</reference>
<dbReference type="Proteomes" id="UP000308133">
    <property type="component" value="Unassembled WGS sequence"/>
</dbReference>
<evidence type="ECO:0000313" key="2">
    <source>
        <dbReference type="Proteomes" id="UP000308133"/>
    </source>
</evidence>
<comment type="caution">
    <text evidence="1">The sequence shown here is derived from an EMBL/GenBank/DDBJ whole genome shotgun (WGS) entry which is preliminary data.</text>
</comment>
<sequence>MRANVSQADGTEHIVTHRFWHLKELDRRFGPPSGISFKKGLKVTFNDLPTKKGGAYPEWLSPDVDTKVYPIRRGMFPIRFYVTRIKYAGIVEHREVTHRMRGVESDLEPSEYVVREERFDGRLPEVKQWEAATNAEMNKFAKFALWLVKAGRRKTSRTFAQFMEDIDDDCYAVTIAVQTKSL</sequence>
<dbReference type="EMBL" id="PTQR01000074">
    <property type="protein sequence ID" value="TKX22044.1"/>
    <property type="molecule type" value="Genomic_DNA"/>
</dbReference>
<name>A0A4U7B1V0_9PEZI</name>